<feature type="region of interest" description="Disordered" evidence="1">
    <location>
        <begin position="61"/>
        <end position="82"/>
    </location>
</feature>
<reference evidence="2" key="1">
    <citation type="journal article" date="2019" name="bioRxiv">
        <title>The Genome of the Zebra Mussel, Dreissena polymorpha: A Resource for Invasive Species Research.</title>
        <authorList>
            <person name="McCartney M.A."/>
            <person name="Auch B."/>
            <person name="Kono T."/>
            <person name="Mallez S."/>
            <person name="Zhang Y."/>
            <person name="Obille A."/>
            <person name="Becker A."/>
            <person name="Abrahante J.E."/>
            <person name="Garbe J."/>
            <person name="Badalamenti J.P."/>
            <person name="Herman A."/>
            <person name="Mangelson H."/>
            <person name="Liachko I."/>
            <person name="Sullivan S."/>
            <person name="Sone E.D."/>
            <person name="Koren S."/>
            <person name="Silverstein K.A.T."/>
            <person name="Beckman K.B."/>
            <person name="Gohl D.M."/>
        </authorList>
    </citation>
    <scope>NUCLEOTIDE SEQUENCE</scope>
    <source>
        <strain evidence="2">Duluth1</strain>
        <tissue evidence="2">Whole animal</tissue>
    </source>
</reference>
<dbReference type="AlphaFoldDB" id="A0A9D4QZ18"/>
<proteinExistence type="predicted"/>
<organism evidence="2 3">
    <name type="scientific">Dreissena polymorpha</name>
    <name type="common">Zebra mussel</name>
    <name type="synonym">Mytilus polymorpha</name>
    <dbReference type="NCBI Taxonomy" id="45954"/>
    <lineage>
        <taxon>Eukaryota</taxon>
        <taxon>Metazoa</taxon>
        <taxon>Spiralia</taxon>
        <taxon>Lophotrochozoa</taxon>
        <taxon>Mollusca</taxon>
        <taxon>Bivalvia</taxon>
        <taxon>Autobranchia</taxon>
        <taxon>Heteroconchia</taxon>
        <taxon>Euheterodonta</taxon>
        <taxon>Imparidentia</taxon>
        <taxon>Neoheterodontei</taxon>
        <taxon>Myida</taxon>
        <taxon>Dreissenoidea</taxon>
        <taxon>Dreissenidae</taxon>
        <taxon>Dreissena</taxon>
    </lineage>
</organism>
<accession>A0A9D4QZ18</accession>
<evidence type="ECO:0000256" key="1">
    <source>
        <dbReference type="SAM" id="MobiDB-lite"/>
    </source>
</evidence>
<name>A0A9D4QZ18_DREPO</name>
<reference evidence="2" key="2">
    <citation type="submission" date="2020-11" db="EMBL/GenBank/DDBJ databases">
        <authorList>
            <person name="McCartney M.A."/>
            <person name="Auch B."/>
            <person name="Kono T."/>
            <person name="Mallez S."/>
            <person name="Becker A."/>
            <person name="Gohl D.M."/>
            <person name="Silverstein K.A.T."/>
            <person name="Koren S."/>
            <person name="Bechman K.B."/>
            <person name="Herman A."/>
            <person name="Abrahante J.E."/>
            <person name="Garbe J."/>
        </authorList>
    </citation>
    <scope>NUCLEOTIDE SEQUENCE</scope>
    <source>
        <strain evidence="2">Duluth1</strain>
        <tissue evidence="2">Whole animal</tissue>
    </source>
</reference>
<evidence type="ECO:0000313" key="3">
    <source>
        <dbReference type="Proteomes" id="UP000828390"/>
    </source>
</evidence>
<evidence type="ECO:0000313" key="2">
    <source>
        <dbReference type="EMBL" id="KAH3848128.1"/>
    </source>
</evidence>
<protein>
    <submittedName>
        <fullName evidence="2">Uncharacterized protein</fullName>
    </submittedName>
</protein>
<sequence>MHWGRSRNMFKVVAMGLRPQQFSANSLRSLGSLLRSSGVYGVLTATWVAVRTQKALANSVDPDETLHDAASHQGDQDLPYCL</sequence>
<keyword evidence="3" id="KW-1185">Reference proteome</keyword>
<dbReference type="Proteomes" id="UP000828390">
    <property type="component" value="Unassembled WGS sequence"/>
</dbReference>
<dbReference type="EMBL" id="JAIWYP010000003">
    <property type="protein sequence ID" value="KAH3848128.1"/>
    <property type="molecule type" value="Genomic_DNA"/>
</dbReference>
<comment type="caution">
    <text evidence="2">The sequence shown here is derived from an EMBL/GenBank/DDBJ whole genome shotgun (WGS) entry which is preliminary data.</text>
</comment>
<gene>
    <name evidence="2" type="ORF">DPMN_090478</name>
</gene>